<name>A0A318JIU6_9NEIS</name>
<dbReference type="AlphaFoldDB" id="A0A318JIU6"/>
<protein>
    <submittedName>
        <fullName evidence="1">Uncharacterized protein</fullName>
    </submittedName>
</protein>
<evidence type="ECO:0000313" key="2">
    <source>
        <dbReference type="Proteomes" id="UP000248395"/>
    </source>
</evidence>
<proteinExistence type="predicted"/>
<comment type="caution">
    <text evidence="1">The sequence shown here is derived from an EMBL/GenBank/DDBJ whole genome shotgun (WGS) entry which is preliminary data.</text>
</comment>
<dbReference type="RefSeq" id="WP_275576149.1">
    <property type="nucleotide sequence ID" value="NZ_LNQU01000063.1"/>
</dbReference>
<sequence>MGKINWLKEEVITGDIGEALAAELKQRGHPRAFFWPAIIRFG</sequence>
<keyword evidence="2" id="KW-1185">Reference proteome</keyword>
<accession>A0A318JIU6</accession>
<evidence type="ECO:0000313" key="1">
    <source>
        <dbReference type="EMBL" id="PXX49016.1"/>
    </source>
</evidence>
<dbReference type="Proteomes" id="UP000248395">
    <property type="component" value="Unassembled WGS sequence"/>
</dbReference>
<organism evidence="1 2">
    <name type="scientific">Aquitalea magnusonii</name>
    <dbReference type="NCBI Taxonomy" id="332411"/>
    <lineage>
        <taxon>Bacteria</taxon>
        <taxon>Pseudomonadati</taxon>
        <taxon>Pseudomonadota</taxon>
        <taxon>Betaproteobacteria</taxon>
        <taxon>Neisseriales</taxon>
        <taxon>Chromobacteriaceae</taxon>
        <taxon>Aquitalea</taxon>
    </lineage>
</organism>
<dbReference type="EMBL" id="QJKC01000005">
    <property type="protein sequence ID" value="PXX49016.1"/>
    <property type="molecule type" value="Genomic_DNA"/>
</dbReference>
<gene>
    <name evidence="1" type="ORF">DFR38_10552</name>
</gene>
<reference evidence="1 2" key="1">
    <citation type="submission" date="2018-05" db="EMBL/GenBank/DDBJ databases">
        <title>Genomic Encyclopedia of Type Strains, Phase IV (KMG-IV): sequencing the most valuable type-strain genomes for metagenomic binning, comparative biology and taxonomic classification.</title>
        <authorList>
            <person name="Goeker M."/>
        </authorList>
    </citation>
    <scope>NUCLEOTIDE SEQUENCE [LARGE SCALE GENOMIC DNA]</scope>
    <source>
        <strain evidence="1 2">DSM 25134</strain>
    </source>
</reference>